<name>A0ACC2WCC1_9TREE</name>
<dbReference type="Proteomes" id="UP001227268">
    <property type="component" value="Unassembled WGS sequence"/>
</dbReference>
<keyword evidence="2" id="KW-1185">Reference proteome</keyword>
<proteinExistence type="predicted"/>
<comment type="caution">
    <text evidence="1">The sequence shown here is derived from an EMBL/GenBank/DDBJ whole genome shotgun (WGS) entry which is preliminary data.</text>
</comment>
<evidence type="ECO:0000313" key="1">
    <source>
        <dbReference type="EMBL" id="KAJ9108780.1"/>
    </source>
</evidence>
<evidence type="ECO:0000313" key="2">
    <source>
        <dbReference type="Proteomes" id="UP001227268"/>
    </source>
</evidence>
<accession>A0ACC2WCC1</accession>
<reference evidence="1" key="1">
    <citation type="submission" date="2023-04" db="EMBL/GenBank/DDBJ databases">
        <title>Draft Genome sequencing of Naganishia species isolated from polar environments using Oxford Nanopore Technology.</title>
        <authorList>
            <person name="Leo P."/>
            <person name="Venkateswaran K."/>
        </authorList>
    </citation>
    <scope>NUCLEOTIDE SEQUENCE</scope>
    <source>
        <strain evidence="1">MNA-CCFEE 5423</strain>
    </source>
</reference>
<gene>
    <name evidence="1" type="ORF">QFC21_000100</name>
</gene>
<protein>
    <submittedName>
        <fullName evidence="1">Uncharacterized protein</fullName>
    </submittedName>
</protein>
<organism evidence="1 2">
    <name type="scientific">Naganishia friedmannii</name>
    <dbReference type="NCBI Taxonomy" id="89922"/>
    <lineage>
        <taxon>Eukaryota</taxon>
        <taxon>Fungi</taxon>
        <taxon>Dikarya</taxon>
        <taxon>Basidiomycota</taxon>
        <taxon>Agaricomycotina</taxon>
        <taxon>Tremellomycetes</taxon>
        <taxon>Filobasidiales</taxon>
        <taxon>Filobasidiaceae</taxon>
        <taxon>Naganishia</taxon>
    </lineage>
</organism>
<sequence length="293" mass="32779">MDFRNPVTKDVIDCLSLEAQQCIRRLAAHQPDVAVDVGKTRAAAVFIGLFERPGLRGLQVILTTRAKTLRYRTIVSSHPNQTRREAFEEVGLPMGYHRDLHYVTQLQPFLSKYKIIVFPVVYLMSSMDLVNSLTASPDEVGAIWSLPLEYCLTAQWKEEYGVLSEKGGADWPYSDEYYLHVEQLGHNVVEDVGVPNEPIPDDTNASGLTCDITLTVAEIAFGRSTVVDRYAKGQMPFFDAVLMAIEEERSLTEDLRNRPELRITRAGDNHDGLLSLPVTPSVEVAPYRPTAAL</sequence>
<dbReference type="EMBL" id="JASBWT010000001">
    <property type="protein sequence ID" value="KAJ9108780.1"/>
    <property type="molecule type" value="Genomic_DNA"/>
</dbReference>